<evidence type="ECO:0000313" key="4">
    <source>
        <dbReference type="Proteomes" id="UP001143981"/>
    </source>
</evidence>
<dbReference type="Pfam" id="PF18005">
    <property type="entry name" value="eIF3m_C_helix"/>
    <property type="match status" value="1"/>
</dbReference>
<accession>A0A9W7YB95</accession>
<reference evidence="3" key="1">
    <citation type="submission" date="2022-07" db="EMBL/GenBank/DDBJ databases">
        <title>Phylogenomic reconstructions and comparative analyses of Kickxellomycotina fungi.</title>
        <authorList>
            <person name="Reynolds N.K."/>
            <person name="Stajich J.E."/>
            <person name="Barry K."/>
            <person name="Grigoriev I.V."/>
            <person name="Crous P."/>
            <person name="Smith M.E."/>
        </authorList>
    </citation>
    <scope>NUCLEOTIDE SEQUENCE</scope>
    <source>
        <strain evidence="3">BCRC 34381</strain>
    </source>
</reference>
<dbReference type="EMBL" id="JANBOI010000944">
    <property type="protein sequence ID" value="KAJ1727918.1"/>
    <property type="molecule type" value="Genomic_DNA"/>
</dbReference>
<comment type="similarity">
    <text evidence="1">Belongs to the CSN7/EIF3M family. CSN7 subfamily.</text>
</comment>
<dbReference type="SMART" id="SM00088">
    <property type="entry name" value="PINT"/>
    <property type="match status" value="1"/>
</dbReference>
<name>A0A9W7YB95_9FUNG</name>
<evidence type="ECO:0000259" key="2">
    <source>
        <dbReference type="SMART" id="SM00088"/>
    </source>
</evidence>
<dbReference type="GO" id="GO:0002183">
    <property type="term" value="P:cytoplasmic translational initiation"/>
    <property type="evidence" value="ECO:0007669"/>
    <property type="project" value="TreeGrafter"/>
</dbReference>
<comment type="caution">
    <text evidence="3">The sequence shown here is derived from an EMBL/GenBank/DDBJ whole genome shotgun (WGS) entry which is preliminary data.</text>
</comment>
<dbReference type="Proteomes" id="UP001143981">
    <property type="component" value="Unassembled WGS sequence"/>
</dbReference>
<gene>
    <name evidence="3" type="ORF">LPJ61_004323</name>
</gene>
<evidence type="ECO:0000256" key="1">
    <source>
        <dbReference type="ARBA" id="ARBA00008482"/>
    </source>
</evidence>
<dbReference type="AlphaFoldDB" id="A0A9W7YB95"/>
<proteinExistence type="inferred from homology"/>
<protein>
    <recommendedName>
        <fullName evidence="2">PCI domain-containing protein</fullName>
    </recommendedName>
</protein>
<dbReference type="PANTHER" id="PTHR15350">
    <property type="entry name" value="COP9 SIGNALOSOME COMPLEX SUBUNIT 7/DENDRITIC CELL PROTEIN GA17"/>
    <property type="match status" value="1"/>
</dbReference>
<dbReference type="GO" id="GO:0005852">
    <property type="term" value="C:eukaryotic translation initiation factor 3 complex"/>
    <property type="evidence" value="ECO:0007669"/>
    <property type="project" value="TreeGrafter"/>
</dbReference>
<dbReference type="InterPro" id="IPR045237">
    <property type="entry name" value="COPS7/eIF3m"/>
</dbReference>
<evidence type="ECO:0000313" key="3">
    <source>
        <dbReference type="EMBL" id="KAJ1727918.1"/>
    </source>
</evidence>
<feature type="domain" description="PCI" evidence="2">
    <location>
        <begin position="205"/>
        <end position="296"/>
    </location>
</feature>
<dbReference type="OrthoDB" id="10267031at2759"/>
<dbReference type="PANTHER" id="PTHR15350:SF2">
    <property type="entry name" value="EUKARYOTIC TRANSLATION INITIATION FACTOR 3 SUBUNIT M"/>
    <property type="match status" value="1"/>
</dbReference>
<dbReference type="InterPro" id="IPR000717">
    <property type="entry name" value="PCI_dom"/>
</dbReference>
<dbReference type="Pfam" id="PF01399">
    <property type="entry name" value="PCI"/>
    <property type="match status" value="1"/>
</dbReference>
<keyword evidence="4" id="KW-1185">Reference proteome</keyword>
<sequence length="331" mass="34627">AAYNQLFAVVVGEGGSQALDAAAGGIAQDVAATATSGVAGLRVLNNLYNLATNGSRPAVFEGMVELAARTKSVAVLVSVVPRLVAMANEWGVDAATKAVLALRAAFDGAQLGSEAYAVELAYLEAVGASGAHAAELAGSAVVRFANISAVCDVDALAGLASVQELHKAGKLGVAGEVLEQLLGSNYQQWQEYAKANEQKLQELGVDVGKAGDKMRLLTLASIAADRLGSDVPFAEIAAAIDVDIEDVEVWIIDVVRAGLVQGKMNQVMCTLVPTRSTYRTFGDDQWRVLQSRLHQWKESLGALQPVIHNAKLLAEQQAQQAGGQAHVTIKE</sequence>
<dbReference type="InterPro" id="IPR040750">
    <property type="entry name" value="eIF3m_C_helix"/>
</dbReference>
<organism evidence="3 4">
    <name type="scientific">Coemansia biformis</name>
    <dbReference type="NCBI Taxonomy" id="1286918"/>
    <lineage>
        <taxon>Eukaryota</taxon>
        <taxon>Fungi</taxon>
        <taxon>Fungi incertae sedis</taxon>
        <taxon>Zoopagomycota</taxon>
        <taxon>Kickxellomycotina</taxon>
        <taxon>Kickxellomycetes</taxon>
        <taxon>Kickxellales</taxon>
        <taxon>Kickxellaceae</taxon>
        <taxon>Coemansia</taxon>
    </lineage>
</organism>
<feature type="non-terminal residue" evidence="3">
    <location>
        <position position="1"/>
    </location>
</feature>